<comment type="caution">
    <text evidence="1">The sequence shown here is derived from an EMBL/GenBank/DDBJ whole genome shotgun (WGS) entry which is preliminary data.</text>
</comment>
<organism evidence="1 2">
    <name type="scientific">Rhizobium giardinii</name>
    <dbReference type="NCBI Taxonomy" id="56731"/>
    <lineage>
        <taxon>Bacteria</taxon>
        <taxon>Pseudomonadati</taxon>
        <taxon>Pseudomonadota</taxon>
        <taxon>Alphaproteobacteria</taxon>
        <taxon>Hyphomicrobiales</taxon>
        <taxon>Rhizobiaceae</taxon>
        <taxon>Rhizobium/Agrobacterium group</taxon>
        <taxon>Rhizobium</taxon>
    </lineage>
</organism>
<keyword evidence="2" id="KW-1185">Reference proteome</keyword>
<gene>
    <name evidence="1" type="ORF">GGD55_005624</name>
</gene>
<name>A0A7W8XBM9_9HYPH</name>
<evidence type="ECO:0000313" key="2">
    <source>
        <dbReference type="Proteomes" id="UP000585507"/>
    </source>
</evidence>
<sequence length="29" mass="3252">MVAKHYGRFLPQDKAELAATILNHAWQAA</sequence>
<reference evidence="1 2" key="1">
    <citation type="submission" date="2020-08" db="EMBL/GenBank/DDBJ databases">
        <title>Genomic Encyclopedia of Type Strains, Phase IV (KMG-V): Genome sequencing to study the core and pangenomes of soil and plant-associated prokaryotes.</title>
        <authorList>
            <person name="Whitman W."/>
        </authorList>
    </citation>
    <scope>NUCLEOTIDE SEQUENCE [LARGE SCALE GENOMIC DNA]</scope>
    <source>
        <strain evidence="1 2">SEMIA 4084</strain>
    </source>
</reference>
<protein>
    <submittedName>
        <fullName evidence="1">Uncharacterized protein</fullName>
    </submittedName>
</protein>
<dbReference type="AlphaFoldDB" id="A0A7W8XBM9"/>
<proteinExistence type="predicted"/>
<evidence type="ECO:0000313" key="1">
    <source>
        <dbReference type="EMBL" id="MBB5538881.1"/>
    </source>
</evidence>
<dbReference type="Proteomes" id="UP000585507">
    <property type="component" value="Unassembled WGS sequence"/>
</dbReference>
<accession>A0A7W8XBM9</accession>
<dbReference type="EMBL" id="JACHBK010000016">
    <property type="protein sequence ID" value="MBB5538881.1"/>
    <property type="molecule type" value="Genomic_DNA"/>
</dbReference>